<organism evidence="1 2">
    <name type="scientific">Haemonchus contortus</name>
    <name type="common">Barber pole worm</name>
    <dbReference type="NCBI Taxonomy" id="6289"/>
    <lineage>
        <taxon>Eukaryota</taxon>
        <taxon>Metazoa</taxon>
        <taxon>Ecdysozoa</taxon>
        <taxon>Nematoda</taxon>
        <taxon>Chromadorea</taxon>
        <taxon>Rhabditida</taxon>
        <taxon>Rhabditina</taxon>
        <taxon>Rhabditomorpha</taxon>
        <taxon>Strongyloidea</taxon>
        <taxon>Trichostrongylidae</taxon>
        <taxon>Haemonchus</taxon>
    </lineage>
</organism>
<keyword evidence="1" id="KW-1185">Reference proteome</keyword>
<dbReference type="Proteomes" id="UP000025227">
    <property type="component" value="Unplaced"/>
</dbReference>
<evidence type="ECO:0000313" key="1">
    <source>
        <dbReference type="Proteomes" id="UP000025227"/>
    </source>
</evidence>
<protein>
    <submittedName>
        <fullName evidence="2">DUF772 domain-containing protein</fullName>
    </submittedName>
</protein>
<reference evidence="2" key="1">
    <citation type="submission" date="2020-12" db="UniProtKB">
        <authorList>
            <consortium name="WormBaseParasite"/>
        </authorList>
    </citation>
    <scope>IDENTIFICATION</scope>
    <source>
        <strain evidence="2">MHco3</strain>
    </source>
</reference>
<dbReference type="WBParaSite" id="HCON_00066690-00001">
    <property type="protein sequence ID" value="HCON_00066690-00001"/>
    <property type="gene ID" value="HCON_00066690"/>
</dbReference>
<evidence type="ECO:0000313" key="2">
    <source>
        <dbReference type="WBParaSite" id="HCON_00066690-00001"/>
    </source>
</evidence>
<dbReference type="AlphaFoldDB" id="A0A7I4Y8G1"/>
<sequence>MEILRRWISHRTCCLLFSVVMRSDWGSKVGAILIETGLFPNVNPYVERFQEIWVRMGLLRSARYLRLVLRKIVQVPIVQPEAVSSHLSC</sequence>
<name>A0A7I4Y8G1_HAECO</name>
<accession>A0A7I4Y8G1</accession>
<proteinExistence type="predicted"/>